<name>A0A0B2UL70_TOXCA</name>
<reference evidence="1 2" key="1">
    <citation type="submission" date="2014-11" db="EMBL/GenBank/DDBJ databases">
        <title>Genetic blueprint of the zoonotic pathogen Toxocara canis.</title>
        <authorList>
            <person name="Zhu X.-Q."/>
            <person name="Korhonen P.K."/>
            <person name="Cai H."/>
            <person name="Young N.D."/>
            <person name="Nejsum P."/>
            <person name="von Samson-Himmelstjerna G."/>
            <person name="Boag P.R."/>
            <person name="Tan P."/>
            <person name="Li Q."/>
            <person name="Min J."/>
            <person name="Yang Y."/>
            <person name="Wang X."/>
            <person name="Fang X."/>
            <person name="Hall R.S."/>
            <person name="Hofmann A."/>
            <person name="Sternberg P.W."/>
            <person name="Jex A.R."/>
            <person name="Gasser R.B."/>
        </authorList>
    </citation>
    <scope>NUCLEOTIDE SEQUENCE [LARGE SCALE GENOMIC DNA]</scope>
    <source>
        <strain evidence="1">PN_DK_2014</strain>
    </source>
</reference>
<dbReference type="Proteomes" id="UP000031036">
    <property type="component" value="Unassembled WGS sequence"/>
</dbReference>
<dbReference type="AlphaFoldDB" id="A0A0B2UL70"/>
<gene>
    <name evidence="1" type="ORF">Tcan_00307</name>
</gene>
<evidence type="ECO:0000313" key="2">
    <source>
        <dbReference type="Proteomes" id="UP000031036"/>
    </source>
</evidence>
<comment type="caution">
    <text evidence="1">The sequence shown here is derived from an EMBL/GenBank/DDBJ whole genome shotgun (WGS) entry which is preliminary data.</text>
</comment>
<protein>
    <submittedName>
        <fullName evidence="1">Uncharacterized protein</fullName>
    </submittedName>
</protein>
<accession>A0A0B2UL70</accession>
<dbReference type="EMBL" id="JPKZ01020797">
    <property type="protein sequence ID" value="KHN71766.1"/>
    <property type="molecule type" value="Genomic_DNA"/>
</dbReference>
<sequence length="135" mass="15399">MTPQGENGIRSRWTVQRRLTRRECCARIGPREDCAQRIDPPCSSSADGLVSVQDHPKTLARDYQFSAALFEYLSETQASKLYRSRPYFCGALPLFLFHQGSLQDSSAQQPSSHIHLQVIRSDLKIFIATIFDDFF</sequence>
<proteinExistence type="predicted"/>
<feature type="non-terminal residue" evidence="1">
    <location>
        <position position="135"/>
    </location>
</feature>
<evidence type="ECO:0000313" key="1">
    <source>
        <dbReference type="EMBL" id="KHN71766.1"/>
    </source>
</evidence>
<organism evidence="1 2">
    <name type="scientific">Toxocara canis</name>
    <name type="common">Canine roundworm</name>
    <dbReference type="NCBI Taxonomy" id="6265"/>
    <lineage>
        <taxon>Eukaryota</taxon>
        <taxon>Metazoa</taxon>
        <taxon>Ecdysozoa</taxon>
        <taxon>Nematoda</taxon>
        <taxon>Chromadorea</taxon>
        <taxon>Rhabditida</taxon>
        <taxon>Spirurina</taxon>
        <taxon>Ascaridomorpha</taxon>
        <taxon>Ascaridoidea</taxon>
        <taxon>Toxocaridae</taxon>
        <taxon>Toxocara</taxon>
    </lineage>
</organism>
<keyword evidence="2" id="KW-1185">Reference proteome</keyword>